<dbReference type="EMBL" id="CAFBMK010000123">
    <property type="protein sequence ID" value="CAB4924323.1"/>
    <property type="molecule type" value="Genomic_DNA"/>
</dbReference>
<keyword evidence="7" id="KW-0560">Oxidoreductase</keyword>
<dbReference type="InterPro" id="IPR041953">
    <property type="entry name" value="YdeP_MopB"/>
</dbReference>
<dbReference type="NCBIfam" id="TIGR01701">
    <property type="entry name" value="Fdhalpha-like"/>
    <property type="match status" value="1"/>
</dbReference>
<dbReference type="GO" id="GO:0051539">
    <property type="term" value="F:4 iron, 4 sulfur cluster binding"/>
    <property type="evidence" value="ECO:0007669"/>
    <property type="project" value="UniProtKB-KW"/>
</dbReference>
<evidence type="ECO:0000256" key="6">
    <source>
        <dbReference type="ARBA" id="ARBA00022723"/>
    </source>
</evidence>
<proteinExistence type="inferred from homology"/>
<dbReference type="InterPro" id="IPR050123">
    <property type="entry name" value="Prok_molybdopt-oxidoreductase"/>
</dbReference>
<dbReference type="GO" id="GO:0008863">
    <property type="term" value="F:formate dehydrogenase (NAD+) activity"/>
    <property type="evidence" value="ECO:0007669"/>
    <property type="project" value="InterPro"/>
</dbReference>
<feature type="compositionally biased region" description="Low complexity" evidence="10">
    <location>
        <begin position="590"/>
        <end position="646"/>
    </location>
</feature>
<gene>
    <name evidence="12" type="ORF">UFOPK3564_02020</name>
</gene>
<dbReference type="SUPFAM" id="SSF53706">
    <property type="entry name" value="Formate dehydrogenase/DMSO reductase, domains 1-3"/>
    <property type="match status" value="2"/>
</dbReference>
<dbReference type="Gene3D" id="3.40.228.10">
    <property type="entry name" value="Dimethylsulfoxide Reductase, domain 2"/>
    <property type="match status" value="1"/>
</dbReference>
<dbReference type="SUPFAM" id="SSF50692">
    <property type="entry name" value="ADC-like"/>
    <property type="match status" value="1"/>
</dbReference>
<dbReference type="GO" id="GO:0030151">
    <property type="term" value="F:molybdenum ion binding"/>
    <property type="evidence" value="ECO:0007669"/>
    <property type="project" value="InterPro"/>
</dbReference>
<dbReference type="InterPro" id="IPR010046">
    <property type="entry name" value="Mopterin_OxRdtse_a_bac"/>
</dbReference>
<dbReference type="InterPro" id="IPR006656">
    <property type="entry name" value="Mopterin_OxRdtase"/>
</dbReference>
<name>A0A6J7I0R5_9ZZZZ</name>
<accession>A0A6J7I0R5</accession>
<dbReference type="Pfam" id="PF00384">
    <property type="entry name" value="Molybdopterin"/>
    <property type="match status" value="1"/>
</dbReference>
<feature type="region of interest" description="Disordered" evidence="10">
    <location>
        <begin position="695"/>
        <end position="716"/>
    </location>
</feature>
<dbReference type="CDD" id="cd02767">
    <property type="entry name" value="MopB_ydeP"/>
    <property type="match status" value="1"/>
</dbReference>
<keyword evidence="6" id="KW-0479">Metal-binding</keyword>
<reference evidence="12" key="1">
    <citation type="submission" date="2020-05" db="EMBL/GenBank/DDBJ databases">
        <authorList>
            <person name="Chiriac C."/>
            <person name="Salcher M."/>
            <person name="Ghai R."/>
            <person name="Kavagutti S V."/>
        </authorList>
    </citation>
    <scope>NUCLEOTIDE SEQUENCE</scope>
</reference>
<evidence type="ECO:0000256" key="4">
    <source>
        <dbReference type="ARBA" id="ARBA00022485"/>
    </source>
</evidence>
<evidence type="ECO:0000256" key="10">
    <source>
        <dbReference type="SAM" id="MobiDB-lite"/>
    </source>
</evidence>
<comment type="cofactor">
    <cofactor evidence="1">
        <name>Mo-bis(molybdopterin guanine dinucleotide)</name>
        <dbReference type="ChEBI" id="CHEBI:60539"/>
    </cofactor>
</comment>
<feature type="compositionally biased region" description="Low complexity" evidence="10">
    <location>
        <begin position="554"/>
        <end position="565"/>
    </location>
</feature>
<dbReference type="GO" id="GO:0016020">
    <property type="term" value="C:membrane"/>
    <property type="evidence" value="ECO:0007669"/>
    <property type="project" value="TreeGrafter"/>
</dbReference>
<evidence type="ECO:0000256" key="1">
    <source>
        <dbReference type="ARBA" id="ARBA00001942"/>
    </source>
</evidence>
<dbReference type="CDD" id="cd02787">
    <property type="entry name" value="MopB_CT_ydeP"/>
    <property type="match status" value="1"/>
</dbReference>
<evidence type="ECO:0000256" key="9">
    <source>
        <dbReference type="ARBA" id="ARBA00023014"/>
    </source>
</evidence>
<dbReference type="PANTHER" id="PTHR43105:SF4">
    <property type="entry name" value="PROTEIN YDEP"/>
    <property type="match status" value="1"/>
</dbReference>
<evidence type="ECO:0000259" key="11">
    <source>
        <dbReference type="Pfam" id="PF00384"/>
    </source>
</evidence>
<evidence type="ECO:0000256" key="5">
    <source>
        <dbReference type="ARBA" id="ARBA00022505"/>
    </source>
</evidence>
<dbReference type="PANTHER" id="PTHR43105">
    <property type="entry name" value="RESPIRATORY NITRATE REDUCTASE"/>
    <property type="match status" value="1"/>
</dbReference>
<evidence type="ECO:0000256" key="8">
    <source>
        <dbReference type="ARBA" id="ARBA00023004"/>
    </source>
</evidence>
<keyword evidence="5" id="KW-0500">Molybdenum</keyword>
<dbReference type="InterPro" id="IPR037951">
    <property type="entry name" value="MopB_CT_YdeP"/>
</dbReference>
<feature type="region of interest" description="Disordered" evidence="10">
    <location>
        <begin position="541"/>
        <end position="676"/>
    </location>
</feature>
<comment type="similarity">
    <text evidence="3">Belongs to the prokaryotic molybdopterin-containing oxidoreductase family.</text>
</comment>
<evidence type="ECO:0000256" key="3">
    <source>
        <dbReference type="ARBA" id="ARBA00010312"/>
    </source>
</evidence>
<evidence type="ECO:0000256" key="2">
    <source>
        <dbReference type="ARBA" id="ARBA00001966"/>
    </source>
</evidence>
<feature type="domain" description="Molybdopterin oxidoreductase" evidence="11">
    <location>
        <begin position="129"/>
        <end position="511"/>
    </location>
</feature>
<comment type="cofactor">
    <cofactor evidence="2">
        <name>[4Fe-4S] cluster</name>
        <dbReference type="ChEBI" id="CHEBI:49883"/>
    </cofactor>
</comment>
<sequence length="926" mass="98285">MGERRWGRGRTTRDHEVAEDDAGLRVGTPKDHAVGTAATLSIARQAMRHLGVARTARTLAKINQPGGFDCPGCAWPEPEHGAHLEFCENGAKAVAEEGTRRRIGRSFFARHPIDDLRGRTEHWLGQQGRLTEPMHLAPGATHYAPISWEDAYALIARELHALDSPDEAAFYTSGRTSNEAAFAYQLLIRAFGTNNMPDCSNMCHESSGVALIDTIGIGKGSVTVNDLVKADLIVVAGQNPGTNHPRMLTTLERAKEHGATILTINPLPEAGLERFDNPQRLSGLLGHGTHLTDHFLQLKVGGDHALFRAFNHLILRADDERTAARAAAGADRDDPATAPVLDHAFLQSSVLGLDDLRADLAEIDWDVTEAATGLTRAEIEAAAELLIASGGTVVCWAMGLTQHRASVATIQEVVNTLLLRGHVGRPGAGLCPVRGHSNVQGDRTMGIWEKPPAAFLDALEDAFGFDPPREDGHDVVDTIAAMRDGRVKVFMAMGGNFASATPDTAVTEAALAGTRLTVQVSTKLNRSHCVTGREALILPTLGRTDRDPYPGGPPADAGAWAPARPGGDRDVPGPEDAGVDGRAESAAADTPRPVGTPAGTTPAAAEVAPGESSAGADAPAARDAAPDPDLGTAARPGRDGAAPAPATRRHEVQTVTVEDSMSVVHGSRGHLPPPSKHLRSEVRIVCDLARAVLGSAGDPPAGPAQRSCREQGADGADAVDDRTRAVRAIPWEAMAADYAVVRRQIEAVVPGFEDFEQRAAWRGGFVLPHPPRDTRTFETPSGKAHLTVNALEPIVVPPGRLLLQTLRSHDQYNTTIYGLDDRYRGITGGRRVVLVRPSDLEALGLRDGDAVDLVADDFDGTERRADDFRVVAYPTARGCAAAYYPETNPLVPLGSVARRSNTPASKSVVVRLVPVRDRAAGSAAVA</sequence>
<evidence type="ECO:0000256" key="7">
    <source>
        <dbReference type="ARBA" id="ARBA00023002"/>
    </source>
</evidence>
<protein>
    <submittedName>
        <fullName evidence="12">Unannotated protein</fullName>
    </submittedName>
</protein>
<dbReference type="AlphaFoldDB" id="A0A6J7I0R5"/>
<evidence type="ECO:0000313" key="12">
    <source>
        <dbReference type="EMBL" id="CAB4924323.1"/>
    </source>
</evidence>
<keyword evidence="8" id="KW-0408">Iron</keyword>
<dbReference type="InterPro" id="IPR009010">
    <property type="entry name" value="Asp_de-COase-like_dom_sf"/>
</dbReference>
<organism evidence="12">
    <name type="scientific">freshwater metagenome</name>
    <dbReference type="NCBI Taxonomy" id="449393"/>
    <lineage>
        <taxon>unclassified sequences</taxon>
        <taxon>metagenomes</taxon>
        <taxon>ecological metagenomes</taxon>
    </lineage>
</organism>
<keyword evidence="4" id="KW-0004">4Fe-4S</keyword>
<keyword evidence="9" id="KW-0411">Iron-sulfur</keyword>